<dbReference type="RefSeq" id="WP_189187272.1">
    <property type="nucleotide sequence ID" value="NZ_BMMM01000006.1"/>
</dbReference>
<evidence type="ECO:0000313" key="1">
    <source>
        <dbReference type="EMBL" id="GGN67102.1"/>
    </source>
</evidence>
<accession>A0A917Y3X1</accession>
<evidence type="ECO:0000313" key="2">
    <source>
        <dbReference type="Proteomes" id="UP000600365"/>
    </source>
</evidence>
<sequence length="113" mass="12013">MDAEQVQGLIEVLLNPSADIGYRDDAAMDLHATCDPRARAALLTVASDASTPYIVMASAGESLGQIAVATGRPLSESERDQLTPDARHEYGVFHETVRTTAAPDGTENSGEQR</sequence>
<keyword evidence="2" id="KW-1185">Reference proteome</keyword>
<dbReference type="EMBL" id="BMMM01000006">
    <property type="protein sequence ID" value="GGN67102.1"/>
    <property type="molecule type" value="Genomic_DNA"/>
</dbReference>
<dbReference type="Proteomes" id="UP000600365">
    <property type="component" value="Unassembled WGS sequence"/>
</dbReference>
<proteinExistence type="predicted"/>
<organism evidence="1 2">
    <name type="scientific">Streptomyces albiflavescens</name>
    <dbReference type="NCBI Taxonomy" id="1623582"/>
    <lineage>
        <taxon>Bacteria</taxon>
        <taxon>Bacillati</taxon>
        <taxon>Actinomycetota</taxon>
        <taxon>Actinomycetes</taxon>
        <taxon>Kitasatosporales</taxon>
        <taxon>Streptomycetaceae</taxon>
        <taxon>Streptomyces</taxon>
    </lineage>
</organism>
<reference evidence="1 2" key="1">
    <citation type="journal article" date="2014" name="Int. J. Syst. Evol. Microbiol.">
        <title>Complete genome sequence of Corynebacterium casei LMG S-19264T (=DSM 44701T), isolated from a smear-ripened cheese.</title>
        <authorList>
            <consortium name="US DOE Joint Genome Institute (JGI-PGF)"/>
            <person name="Walter F."/>
            <person name="Albersmeier A."/>
            <person name="Kalinowski J."/>
            <person name="Ruckert C."/>
        </authorList>
    </citation>
    <scope>NUCLEOTIDE SEQUENCE [LARGE SCALE GENOMIC DNA]</scope>
    <source>
        <strain evidence="1 2">CGMCC 4.7111</strain>
    </source>
</reference>
<dbReference type="AlphaFoldDB" id="A0A917Y3X1"/>
<name>A0A917Y3X1_9ACTN</name>
<protein>
    <submittedName>
        <fullName evidence="1">Uncharacterized protein</fullName>
    </submittedName>
</protein>
<gene>
    <name evidence="1" type="ORF">GCM10011579_039220</name>
</gene>
<comment type="caution">
    <text evidence="1">The sequence shown here is derived from an EMBL/GenBank/DDBJ whole genome shotgun (WGS) entry which is preliminary data.</text>
</comment>